<organism evidence="4 5">
    <name type="scientific">Aduncisulcus paluster</name>
    <dbReference type="NCBI Taxonomy" id="2918883"/>
    <lineage>
        <taxon>Eukaryota</taxon>
        <taxon>Metamonada</taxon>
        <taxon>Carpediemonas-like organisms</taxon>
        <taxon>Aduncisulcus</taxon>
    </lineage>
</organism>
<evidence type="ECO:0000259" key="2">
    <source>
        <dbReference type="Pfam" id="PF06202"/>
    </source>
</evidence>
<evidence type="ECO:0000256" key="1">
    <source>
        <dbReference type="SAM" id="MobiDB-lite"/>
    </source>
</evidence>
<dbReference type="Proteomes" id="UP001057375">
    <property type="component" value="Unassembled WGS sequence"/>
</dbReference>
<comment type="caution">
    <text evidence="4">The sequence shown here is derived from an EMBL/GenBank/DDBJ whole genome shotgun (WGS) entry which is preliminary data.</text>
</comment>
<feature type="region of interest" description="Disordered" evidence="1">
    <location>
        <begin position="285"/>
        <end position="317"/>
    </location>
</feature>
<dbReference type="InterPro" id="IPR032790">
    <property type="entry name" value="GDE_C"/>
</dbReference>
<dbReference type="PANTHER" id="PTHR10569:SF2">
    <property type="entry name" value="GLYCOGEN DEBRANCHING ENZYME"/>
    <property type="match status" value="1"/>
</dbReference>
<dbReference type="InterPro" id="IPR010401">
    <property type="entry name" value="AGL/Gdb1"/>
</dbReference>
<evidence type="ECO:0000313" key="5">
    <source>
        <dbReference type="Proteomes" id="UP001057375"/>
    </source>
</evidence>
<dbReference type="EMBL" id="BQXS01011250">
    <property type="protein sequence ID" value="GKT36556.1"/>
    <property type="molecule type" value="Genomic_DNA"/>
</dbReference>
<reference evidence="4" key="1">
    <citation type="submission" date="2022-03" db="EMBL/GenBank/DDBJ databases">
        <title>Draft genome sequence of Aduncisulcus paluster, a free-living microaerophilic Fornicata.</title>
        <authorList>
            <person name="Yuyama I."/>
            <person name="Kume K."/>
            <person name="Tamura T."/>
            <person name="Inagaki Y."/>
            <person name="Hashimoto T."/>
        </authorList>
    </citation>
    <scope>NUCLEOTIDE SEQUENCE</scope>
    <source>
        <strain evidence="4">NY0171</strain>
    </source>
</reference>
<sequence length="1040" mass="116294">DNIPFVAQDNNGNPSSSHEPLNVLPLSTCVWAMPTAVGSVRGYDELVPFHIRTTERRRYPGFRNSHVPYFSETSGIIKQKKVLSDLHYFMGEQGFSEMHSHQDGSIISITRRNPDTGESFVFISHLAFRSETDYGSVEFDVPGEVCDVKLYARMEFNPDMYSKYAKNYVMAPSASTIFRKSAHEKRSVPFLAGLEASATDIPLTDSTVTFEMKRNNTHLSLKNFGKGTVIVLKTKLSKLSIPSFDALRVLNTQYIGLLERNMAHHHPHYTGHVTKSEMQSPLYVSDISPSSLSPSDLSSPSKISHRSSELSSPTQTFHGSPSSCSHLSIEPSALFHSLYTYCFDMDLSLISEVLFGADREEDKRRKRGCYSLDGNRLAWAGLEGFGPIVDYIISSFDLGHPLCENLRNGTWAVDYLIDIFNDTGFRPALTVFQLVKCCPSFLRPWAFGVAVTVVRGVVRTCLISRLIEAKTRISSLDWFEREVLVSSVSFYSKVPDNPMIDTSIFKCISLAVNDVKGRLSEVPPLDSSIPAGFDHFTEGIMRMWGRDSLISVPGLFLAFNRDSDALSLIVGCACLVRHGLVPNLLDCGRYPRYNARDATWFFMHCVALLMKKNPAILSTKIVRMFPSDNMDDYHDLQVPAGKTAMINDYGLFQKDPKTSASSLPCKFGGYVLKRAVLERMNHESGCNVYNVTLADIICEILVKHSIGITFREWNAGDRIDSVMTSDGFDISTGIDPLTGFTRGGNPQNCGTWMDKMGSGSNNRGIPSTPRDGSAIELVALQHKTLSILSQEEILPLLPDSCHFVLMGGKKVSLEEWCTRIEENFERAFWIPTSRSDADAHKYWVNWSLVNKKGIYKDTFGASSEWCDYQFRSNVSVALSVDPELFIPTHAIECLRNIRSNLIVEGSSVGVKTLTPSDSRYRPAYESTESDDPITSCGAAYHCGPEWVWPYGHFMKAWRWFTSLIEKESEEIEGDDIIHSLTQPHYRHMEYYRLGGSQGLGKLPCSLPELTNHAGQFCGGSCVAQAWSIATMCEFLFGIEE</sequence>
<dbReference type="InterPro" id="IPR008928">
    <property type="entry name" value="6-hairpin_glycosidase_sf"/>
</dbReference>
<feature type="domain" description="Glycogen debranching enzyme central" evidence="3">
    <location>
        <begin position="342"/>
        <end position="417"/>
    </location>
</feature>
<feature type="domain" description="Glycogen debranching enzyme central" evidence="3">
    <location>
        <begin position="75"/>
        <end position="240"/>
    </location>
</feature>
<dbReference type="PANTHER" id="PTHR10569">
    <property type="entry name" value="GLYCOGEN DEBRANCHING ENZYME"/>
    <property type="match status" value="1"/>
</dbReference>
<dbReference type="SUPFAM" id="SSF48208">
    <property type="entry name" value="Six-hairpin glycosidases"/>
    <property type="match status" value="1"/>
</dbReference>
<protein>
    <submittedName>
        <fullName evidence="4">Glycogen debranching enzyme</fullName>
    </submittedName>
</protein>
<proteinExistence type="predicted"/>
<gene>
    <name evidence="4" type="ORF">ADUPG1_009500</name>
</gene>
<dbReference type="InterPro" id="IPR032788">
    <property type="entry name" value="AGL_central"/>
</dbReference>
<dbReference type="Pfam" id="PF06202">
    <property type="entry name" value="GDE_C"/>
    <property type="match status" value="1"/>
</dbReference>
<accession>A0ABQ5KWZ6</accession>
<feature type="compositionally biased region" description="Low complexity" evidence="1">
    <location>
        <begin position="285"/>
        <end position="302"/>
    </location>
</feature>
<dbReference type="Pfam" id="PF14702">
    <property type="entry name" value="hGDE_central"/>
    <property type="match status" value="2"/>
</dbReference>
<name>A0ABQ5KWZ6_9EUKA</name>
<feature type="domain" description="Glycogen debranching enzyme C-terminal" evidence="2">
    <location>
        <begin position="527"/>
        <end position="1032"/>
    </location>
</feature>
<evidence type="ECO:0000313" key="4">
    <source>
        <dbReference type="EMBL" id="GKT36556.1"/>
    </source>
</evidence>
<evidence type="ECO:0000259" key="3">
    <source>
        <dbReference type="Pfam" id="PF14702"/>
    </source>
</evidence>
<feature type="non-terminal residue" evidence="4">
    <location>
        <position position="1"/>
    </location>
</feature>
<keyword evidence="5" id="KW-1185">Reference proteome</keyword>